<dbReference type="PANTHER" id="PTHR45985:SF11">
    <property type="entry name" value="EGF-LIKE DOMAIN-CONTAINING PROTEIN"/>
    <property type="match status" value="1"/>
</dbReference>
<dbReference type="AlphaFoldDB" id="A0AAD5R2Y7"/>
<keyword evidence="2" id="KW-1185">Reference proteome</keyword>
<evidence type="ECO:0000313" key="2">
    <source>
        <dbReference type="Proteomes" id="UP001196413"/>
    </source>
</evidence>
<protein>
    <submittedName>
        <fullName evidence="1">Uncharacterized protein</fullName>
    </submittedName>
</protein>
<accession>A0AAD5R2Y7</accession>
<gene>
    <name evidence="1" type="ORF">KIN20_029718</name>
</gene>
<evidence type="ECO:0000313" key="1">
    <source>
        <dbReference type="EMBL" id="KAJ1368562.1"/>
    </source>
</evidence>
<dbReference type="InterPro" id="IPR052740">
    <property type="entry name" value="CE4"/>
</dbReference>
<dbReference type="Proteomes" id="UP001196413">
    <property type="component" value="Unassembled WGS sequence"/>
</dbReference>
<name>A0AAD5R2Y7_PARTN</name>
<organism evidence="1 2">
    <name type="scientific">Parelaphostrongylus tenuis</name>
    <name type="common">Meningeal worm</name>
    <dbReference type="NCBI Taxonomy" id="148309"/>
    <lineage>
        <taxon>Eukaryota</taxon>
        <taxon>Metazoa</taxon>
        <taxon>Ecdysozoa</taxon>
        <taxon>Nematoda</taxon>
        <taxon>Chromadorea</taxon>
        <taxon>Rhabditida</taxon>
        <taxon>Rhabditina</taxon>
        <taxon>Rhabditomorpha</taxon>
        <taxon>Strongyloidea</taxon>
        <taxon>Metastrongylidae</taxon>
        <taxon>Parelaphostrongylus</taxon>
    </lineage>
</organism>
<reference evidence="1" key="1">
    <citation type="submission" date="2021-06" db="EMBL/GenBank/DDBJ databases">
        <title>Parelaphostrongylus tenuis whole genome reference sequence.</title>
        <authorList>
            <person name="Garwood T.J."/>
            <person name="Larsen P.A."/>
            <person name="Fountain-Jones N.M."/>
            <person name="Garbe J.R."/>
            <person name="Macchietto M.G."/>
            <person name="Kania S.A."/>
            <person name="Gerhold R.W."/>
            <person name="Richards J.E."/>
            <person name="Wolf T.M."/>
        </authorList>
    </citation>
    <scope>NUCLEOTIDE SEQUENCE</scope>
    <source>
        <strain evidence="1">MNPRO001-30</strain>
        <tissue evidence="1">Meninges</tissue>
    </source>
</reference>
<dbReference type="PANTHER" id="PTHR45985">
    <property type="match status" value="1"/>
</dbReference>
<proteinExistence type="predicted"/>
<dbReference type="EMBL" id="JAHQIW010006228">
    <property type="protein sequence ID" value="KAJ1368562.1"/>
    <property type="molecule type" value="Genomic_DNA"/>
</dbReference>
<sequence>MEGQRRIMARFANVNEEDIIGMRAPQLALGGDEQFEVLCSGCHTERDILKAPLKYG</sequence>
<comment type="caution">
    <text evidence="1">The sequence shown here is derived from an EMBL/GenBank/DDBJ whole genome shotgun (WGS) entry which is preliminary data.</text>
</comment>